<evidence type="ECO:0000313" key="2">
    <source>
        <dbReference type="EMBL" id="KZV78875.1"/>
    </source>
</evidence>
<dbReference type="InParanoid" id="A0A166N8I9"/>
<dbReference type="Proteomes" id="UP000077266">
    <property type="component" value="Unassembled WGS sequence"/>
</dbReference>
<feature type="compositionally biased region" description="Basic and acidic residues" evidence="1">
    <location>
        <begin position="133"/>
        <end position="147"/>
    </location>
</feature>
<reference evidence="2 3" key="1">
    <citation type="journal article" date="2016" name="Mol. Biol. Evol.">
        <title>Comparative Genomics of Early-Diverging Mushroom-Forming Fungi Provides Insights into the Origins of Lignocellulose Decay Capabilities.</title>
        <authorList>
            <person name="Nagy L.G."/>
            <person name="Riley R."/>
            <person name="Tritt A."/>
            <person name="Adam C."/>
            <person name="Daum C."/>
            <person name="Floudas D."/>
            <person name="Sun H."/>
            <person name="Yadav J.S."/>
            <person name="Pangilinan J."/>
            <person name="Larsson K.H."/>
            <person name="Matsuura K."/>
            <person name="Barry K."/>
            <person name="Labutti K."/>
            <person name="Kuo R."/>
            <person name="Ohm R.A."/>
            <person name="Bhattacharya S.S."/>
            <person name="Shirouzu T."/>
            <person name="Yoshinaga Y."/>
            <person name="Martin F.M."/>
            <person name="Grigoriev I.V."/>
            <person name="Hibbett D.S."/>
        </authorList>
    </citation>
    <scope>NUCLEOTIDE SEQUENCE [LARGE SCALE GENOMIC DNA]</scope>
    <source>
        <strain evidence="2 3">HHB12029</strain>
    </source>
</reference>
<feature type="compositionally biased region" description="Acidic residues" evidence="1">
    <location>
        <begin position="303"/>
        <end position="312"/>
    </location>
</feature>
<feature type="compositionally biased region" description="Basic residues" evidence="1">
    <location>
        <begin position="97"/>
        <end position="132"/>
    </location>
</feature>
<dbReference type="AlphaFoldDB" id="A0A166N8I9"/>
<protein>
    <submittedName>
        <fullName evidence="2">Uncharacterized protein</fullName>
    </submittedName>
</protein>
<dbReference type="OrthoDB" id="10623678at2759"/>
<feature type="region of interest" description="Disordered" evidence="1">
    <location>
        <begin position="216"/>
        <end position="241"/>
    </location>
</feature>
<dbReference type="EMBL" id="KV426735">
    <property type="protein sequence ID" value="KZV78875.1"/>
    <property type="molecule type" value="Genomic_DNA"/>
</dbReference>
<name>A0A166N8I9_EXIGL</name>
<keyword evidence="3" id="KW-1185">Reference proteome</keyword>
<feature type="region of interest" description="Disordered" evidence="1">
    <location>
        <begin position="781"/>
        <end position="813"/>
    </location>
</feature>
<evidence type="ECO:0000256" key="1">
    <source>
        <dbReference type="SAM" id="MobiDB-lite"/>
    </source>
</evidence>
<proteinExistence type="predicted"/>
<organism evidence="2 3">
    <name type="scientific">Exidia glandulosa HHB12029</name>
    <dbReference type="NCBI Taxonomy" id="1314781"/>
    <lineage>
        <taxon>Eukaryota</taxon>
        <taxon>Fungi</taxon>
        <taxon>Dikarya</taxon>
        <taxon>Basidiomycota</taxon>
        <taxon>Agaricomycotina</taxon>
        <taxon>Agaricomycetes</taxon>
        <taxon>Auriculariales</taxon>
        <taxon>Exidiaceae</taxon>
        <taxon>Exidia</taxon>
    </lineage>
</organism>
<accession>A0A166N8I9</accession>
<feature type="region of interest" description="Disordered" evidence="1">
    <location>
        <begin position="301"/>
        <end position="407"/>
    </location>
</feature>
<sequence>MKALVHKRLRRATTQDVLRPLYEGAHALGRPIVFANPPKPLHVQAHPVVVNVNAPRQYIGVPLCLPTSGSSTLRWKWRTTTTFATHGARSNFASGRKGAHKIGRRGRRGRKQHKRRKRRKQRERRERRKQRRQRETLETLEQHERLKQHARRQPTTQESSKRYRSGPSNAHGELDKAYTSGRAAGVKEGRAQVQLELDNLLKKNRDLQREIDSLRKHAGTQYSSGLPETTRHTNSDLDEDHPDALKRRIDWLVNQAKEAAWEARWKSMAELDMNEKESFLAKEEIRLRSRNFARFAYNAEDHSDYDDDGVDDAYERSFAGPPKDNGAAQQLSLMPPAPLRTERSPPARSPSPARSFDRPPSRSGFIPGPFHGPYIQPDDEDDGGGGEPQGYEQGVQENDGGYDYYDEHYDAPGFAVGGDNDRGVQENADLRAAADEDAKARHLQPLFEVTSLEGVLANVDNVDWRKAPWARLWNWTTLTKLPLPLGRYGHPYLTGWLWGEIDPKRVFEDTRTGKKFVENGPEFTRLAEEASELPFGSRSQTQRQVVSWALRANILPKQGREKEPDVVFECRRNPHRVSSAIRRKQFRAREVKNALYTEWDVDDIECSIFYRMTKPKPTKEDDDWGKPWVEAIVDALALARDNLEVWEEDRTQHPIWVEEFEGGPRRYEGDVHNTYDILLHLRKCGVAWDRLMGPHDTFAQYIYCMVAHSDRRRELESEFDADVKAQLEHTQVVTQEYRRRWVDSRLKYEAPEKDRAVFRTKFILKTKAQYVVGADGYMWEELPPPDEDEQRAGGKAGKSKRGKGSSSRKAERK</sequence>
<feature type="compositionally biased region" description="Low complexity" evidence="1">
    <location>
        <begin position="389"/>
        <end position="403"/>
    </location>
</feature>
<gene>
    <name evidence="2" type="ORF">EXIGLDRAFT_708213</name>
</gene>
<evidence type="ECO:0000313" key="3">
    <source>
        <dbReference type="Proteomes" id="UP000077266"/>
    </source>
</evidence>
<feature type="region of interest" description="Disordered" evidence="1">
    <location>
        <begin position="86"/>
        <end position="176"/>
    </location>
</feature>